<keyword evidence="6" id="KW-0969">Cilium</keyword>
<keyword evidence="2" id="KW-0547">Nucleotide-binding</keyword>
<dbReference type="Gene3D" id="2.40.10.220">
    <property type="entry name" value="predicted glycosyltransferase like domains"/>
    <property type="match status" value="1"/>
</dbReference>
<reference evidence="6 7" key="1">
    <citation type="submission" date="2018-08" db="EMBL/GenBank/DDBJ databases">
        <title>Vibrio isolated from the Eastern China Marginal Seas.</title>
        <authorList>
            <person name="Li Y."/>
        </authorList>
    </citation>
    <scope>NUCLEOTIDE SEQUENCE [LARGE SCALE GENOMIC DNA]</scope>
    <source>
        <strain evidence="6 7">BEI233</strain>
    </source>
</reference>
<evidence type="ECO:0000256" key="2">
    <source>
        <dbReference type="ARBA" id="ARBA00022741"/>
    </source>
</evidence>
<dbReference type="Proteomes" id="UP000273252">
    <property type="component" value="Unassembled WGS sequence"/>
</dbReference>
<dbReference type="SUPFAM" id="SSF141371">
    <property type="entry name" value="PilZ domain-like"/>
    <property type="match status" value="2"/>
</dbReference>
<evidence type="ECO:0000256" key="1">
    <source>
        <dbReference type="ARBA" id="ARBA00022636"/>
    </source>
</evidence>
<proteinExistence type="predicted"/>
<evidence type="ECO:0000259" key="5">
    <source>
        <dbReference type="Pfam" id="PF12945"/>
    </source>
</evidence>
<protein>
    <submittedName>
        <fullName evidence="6">Flagellar brake protein</fullName>
    </submittedName>
</protein>
<accession>A0A3A6RFH8</accession>
<dbReference type="InterPro" id="IPR009875">
    <property type="entry name" value="PilZ_domain"/>
</dbReference>
<feature type="domain" description="PilZ" evidence="4">
    <location>
        <begin position="114"/>
        <end position="204"/>
    </location>
</feature>
<dbReference type="Pfam" id="PF12945">
    <property type="entry name" value="PilZNR"/>
    <property type="match status" value="1"/>
</dbReference>
<gene>
    <name evidence="6" type="ORF">DZ860_01910</name>
</gene>
<keyword evidence="6" id="KW-0282">Flagellum</keyword>
<dbReference type="EMBL" id="QVMU01000001">
    <property type="protein sequence ID" value="RJX75461.1"/>
    <property type="molecule type" value="Genomic_DNA"/>
</dbReference>
<sequence length="221" mass="24633">MPCVNESIDELLPLLNPGNKISVTLQFGPEDTMVFTSLYIGCKPERFMIIDLPTKVHEALLMRQVNNVSIIVRSVTSTKLGHIIAFKSSVLCLTTTPSTMLFVRLPRFFASKPIRSHERFSLTLPITLNANNIAYDATMIDFSVSGCALFVAGENELSKGTQINIDSAMSSLLPKDIEYHVVSINKEKQGHKLGIQFGQEILMNDPLKMFLLQESYSSSQF</sequence>
<feature type="domain" description="Type III secretion system flagellar brake protein YcgR PilZN" evidence="5">
    <location>
        <begin position="17"/>
        <end position="106"/>
    </location>
</feature>
<keyword evidence="3" id="KW-0975">Bacterial flagellum</keyword>
<organism evidence="6 7">
    <name type="scientific">Vibrio sinensis</name>
    <dbReference type="NCBI Taxonomy" id="2302434"/>
    <lineage>
        <taxon>Bacteria</taxon>
        <taxon>Pseudomonadati</taxon>
        <taxon>Pseudomonadota</taxon>
        <taxon>Gammaproteobacteria</taxon>
        <taxon>Vibrionales</taxon>
        <taxon>Vibrionaceae</taxon>
        <taxon>Vibrio</taxon>
    </lineage>
</organism>
<dbReference type="GO" id="GO:0035438">
    <property type="term" value="F:cyclic-di-GMP binding"/>
    <property type="evidence" value="ECO:0007669"/>
    <property type="project" value="InterPro"/>
</dbReference>
<dbReference type="OrthoDB" id="5915058at2"/>
<evidence type="ECO:0000256" key="3">
    <source>
        <dbReference type="ARBA" id="ARBA00023143"/>
    </source>
</evidence>
<dbReference type="Gene3D" id="2.30.110.10">
    <property type="entry name" value="Electron Transport, Fmn-binding Protein, Chain A"/>
    <property type="match status" value="1"/>
</dbReference>
<dbReference type="RefSeq" id="WP_120029218.1">
    <property type="nucleotide sequence ID" value="NZ_QVMU01000001.1"/>
</dbReference>
<keyword evidence="6" id="KW-0966">Cell projection</keyword>
<dbReference type="Pfam" id="PF07238">
    <property type="entry name" value="PilZ"/>
    <property type="match status" value="1"/>
</dbReference>
<dbReference type="AlphaFoldDB" id="A0A3A6RFH8"/>
<evidence type="ECO:0000313" key="7">
    <source>
        <dbReference type="Proteomes" id="UP000273252"/>
    </source>
</evidence>
<dbReference type="InterPro" id="IPR009926">
    <property type="entry name" value="T3SS_YcgR_PilZN"/>
</dbReference>
<keyword evidence="1" id="KW-0973">c-di-GMP</keyword>
<keyword evidence="7" id="KW-1185">Reference proteome</keyword>
<comment type="caution">
    <text evidence="6">The sequence shown here is derived from an EMBL/GenBank/DDBJ whole genome shotgun (WGS) entry which is preliminary data.</text>
</comment>
<evidence type="ECO:0000259" key="4">
    <source>
        <dbReference type="Pfam" id="PF07238"/>
    </source>
</evidence>
<dbReference type="InterPro" id="IPR012349">
    <property type="entry name" value="Split_barrel_FMN-bd"/>
</dbReference>
<name>A0A3A6RFH8_9VIBR</name>
<evidence type="ECO:0000313" key="6">
    <source>
        <dbReference type="EMBL" id="RJX75461.1"/>
    </source>
</evidence>